<evidence type="ECO:0000313" key="2">
    <source>
        <dbReference type="Proteomes" id="UP000240776"/>
    </source>
</evidence>
<proteinExistence type="predicted"/>
<keyword evidence="2" id="KW-1185">Reference proteome</keyword>
<reference evidence="1 2" key="1">
    <citation type="submission" date="2017-04" db="EMBL/GenBank/DDBJ databases">
        <title>Complete genome sequence of Shigella bacteriophage SSP1.</title>
        <authorList>
            <person name="Kim M."/>
            <person name="Ryu S."/>
            <person name="Kim M."/>
        </authorList>
    </citation>
    <scope>NUCLEOTIDE SEQUENCE [LARGE SCALE GENOMIC DNA]</scope>
</reference>
<dbReference type="Proteomes" id="UP000240776">
    <property type="component" value="Segment"/>
</dbReference>
<protein>
    <submittedName>
        <fullName evidence="1">Uncharacterized protein</fullName>
    </submittedName>
</protein>
<name>A0A2K8GQ60_9CAUD</name>
<sequence length="33" mass="3531">MLQKICFVLPNACSTLLLSSNVYANTGVQSVCL</sequence>
<gene>
    <name evidence="1" type="ORF">SSP1_155</name>
</gene>
<evidence type="ECO:0000313" key="1">
    <source>
        <dbReference type="EMBL" id="ASD50326.1"/>
    </source>
</evidence>
<accession>A0A2K8GQ60</accession>
<organism evidence="1 2">
    <name type="scientific">Shigella phage SSP1</name>
    <dbReference type="NCBI Taxonomy" id="1983588"/>
    <lineage>
        <taxon>Viruses</taxon>
        <taxon>Duplodnaviria</taxon>
        <taxon>Heunggongvirae</taxon>
        <taxon>Uroviricota</taxon>
        <taxon>Caudoviricetes</taxon>
        <taxon>Demerecviridae</taxon>
        <taxon>Markadamsvirinae</taxon>
        <taxon>Tequintavirus</taxon>
        <taxon>Tequintavirus SSP1</taxon>
    </lineage>
</organism>
<dbReference type="EMBL" id="KY963424">
    <property type="protein sequence ID" value="ASD50326.1"/>
    <property type="molecule type" value="Genomic_DNA"/>
</dbReference>